<feature type="binding site" evidence="7">
    <location>
        <position position="233"/>
    </location>
    <ligand>
        <name>FMN</name>
        <dbReference type="ChEBI" id="CHEBI:58210"/>
    </ligand>
</feature>
<dbReference type="InterPro" id="IPR008259">
    <property type="entry name" value="FMN_hydac_DH_AS"/>
</dbReference>
<dbReference type="PROSITE" id="PS51349">
    <property type="entry name" value="FMN_HYDROXY_ACID_DH_2"/>
    <property type="match status" value="1"/>
</dbReference>
<keyword evidence="4" id="KW-0560">Oxidoreductase</keyword>
<dbReference type="SUPFAM" id="SSF51395">
    <property type="entry name" value="FMN-linked oxidoreductases"/>
    <property type="match status" value="1"/>
</dbReference>
<feature type="binding site" evidence="7">
    <location>
        <position position="255"/>
    </location>
    <ligand>
        <name>FMN</name>
        <dbReference type="ChEBI" id="CHEBI:58210"/>
    </ligand>
</feature>
<dbReference type="InterPro" id="IPR000262">
    <property type="entry name" value="FMN-dep_DH"/>
</dbReference>
<accession>A0A1Q8BZZ1</accession>
<name>A0A1Q8BZZ1_9PSEU</name>
<feature type="active site" description="Proton acceptor" evidence="6">
    <location>
        <position position="257"/>
    </location>
</feature>
<keyword evidence="10" id="KW-1185">Reference proteome</keyword>
<comment type="cofactor">
    <cofactor evidence="1">
        <name>FMN</name>
        <dbReference type="ChEBI" id="CHEBI:58210"/>
    </cofactor>
</comment>
<evidence type="ECO:0000256" key="1">
    <source>
        <dbReference type="ARBA" id="ARBA00001917"/>
    </source>
</evidence>
<dbReference type="CDD" id="cd02809">
    <property type="entry name" value="alpha_hydroxyacid_oxid_FMN"/>
    <property type="match status" value="1"/>
</dbReference>
<dbReference type="PANTHER" id="PTHR10578:SF107">
    <property type="entry name" value="2-HYDROXYACID OXIDASE 1"/>
    <property type="match status" value="1"/>
</dbReference>
<dbReference type="GO" id="GO:0010181">
    <property type="term" value="F:FMN binding"/>
    <property type="evidence" value="ECO:0007669"/>
    <property type="project" value="InterPro"/>
</dbReference>
<proteinExistence type="inferred from homology"/>
<dbReference type="STRING" id="1912961.BU204_35425"/>
<feature type="binding site" evidence="7">
    <location>
        <position position="165"/>
    </location>
    <ligand>
        <name>FMN</name>
        <dbReference type="ChEBI" id="CHEBI:58210"/>
    </ligand>
</feature>
<feature type="binding site" evidence="7">
    <location>
        <position position="174"/>
    </location>
    <ligand>
        <name>glyoxylate</name>
        <dbReference type="ChEBI" id="CHEBI:36655"/>
    </ligand>
</feature>
<evidence type="ECO:0000256" key="5">
    <source>
        <dbReference type="ARBA" id="ARBA00024042"/>
    </source>
</evidence>
<evidence type="ECO:0000256" key="7">
    <source>
        <dbReference type="PIRSR" id="PIRSR000138-2"/>
    </source>
</evidence>
<dbReference type="PIRSF" id="PIRSF000138">
    <property type="entry name" value="Al-hdrx_acd_dh"/>
    <property type="match status" value="1"/>
</dbReference>
<comment type="similarity">
    <text evidence="5">Belongs to the FMN-dependent alpha-hydroxy acid dehydrogenase family.</text>
</comment>
<dbReference type="Pfam" id="PF01070">
    <property type="entry name" value="FMN_dh"/>
    <property type="match status" value="1"/>
</dbReference>
<dbReference type="Gene3D" id="3.20.20.70">
    <property type="entry name" value="Aldolase class I"/>
    <property type="match status" value="1"/>
</dbReference>
<feature type="binding site" evidence="7">
    <location>
        <position position="257"/>
    </location>
    <ligand>
        <name>glyoxylate</name>
        <dbReference type="ChEBI" id="CHEBI:36655"/>
    </ligand>
</feature>
<evidence type="ECO:0000313" key="9">
    <source>
        <dbReference type="EMBL" id="OLF07681.1"/>
    </source>
</evidence>
<feature type="binding site" evidence="7">
    <location>
        <begin position="86"/>
        <end position="88"/>
    </location>
    <ligand>
        <name>FMN</name>
        <dbReference type="ChEBI" id="CHEBI:58210"/>
    </ligand>
</feature>
<feature type="domain" description="FMN hydroxy acid dehydrogenase" evidence="8">
    <location>
        <begin position="7"/>
        <end position="362"/>
    </location>
</feature>
<dbReference type="PANTHER" id="PTHR10578">
    <property type="entry name" value="S -2-HYDROXY-ACID OXIDASE-RELATED"/>
    <property type="match status" value="1"/>
</dbReference>
<feature type="binding site" evidence="7">
    <location>
        <position position="137"/>
    </location>
    <ligand>
        <name>FMN</name>
        <dbReference type="ChEBI" id="CHEBI:58210"/>
    </ligand>
</feature>
<dbReference type="PROSITE" id="PS00557">
    <property type="entry name" value="FMN_HYDROXY_ACID_DH_1"/>
    <property type="match status" value="1"/>
</dbReference>
<organism evidence="9 10">
    <name type="scientific">Actinophytocola xanthii</name>
    <dbReference type="NCBI Taxonomy" id="1912961"/>
    <lineage>
        <taxon>Bacteria</taxon>
        <taxon>Bacillati</taxon>
        <taxon>Actinomycetota</taxon>
        <taxon>Actinomycetes</taxon>
        <taxon>Pseudonocardiales</taxon>
        <taxon>Pseudonocardiaceae</taxon>
    </lineage>
</organism>
<dbReference type="EMBL" id="MSIE01000103">
    <property type="protein sequence ID" value="OLF07681.1"/>
    <property type="molecule type" value="Genomic_DNA"/>
</dbReference>
<sequence length="375" mass="39115">MDTAVDTTATDFATLDEVREAALAVLPSDAHDFLEGGAGEEATLRRNRNAFERWAFVPRVMGGLPSPSTTTRFLGVDLALPVLTAPFGADGLFHPDGQVAVGRANAAAGTASIVPEAGTYSLEEIAAAAPGAAAFGQVNPLGTDEGFLAMVRRYERAGYRGLCVTCDVPIQGWRERNLRNGYLPDHRLFGGNYPSVEHALGQLGQLLEREAPVWSWAKLGELLGQSRLPWIAKGIMTPEDASAAVATGARALLVSNHGGRQLDGQRASLDVLPEIRDAVGPGIEIALDSGVRRGADVVRAIALGADVVVIGRLAAYGLAAGGEAGVARVLELLRAEITTVLTLLGRGGVRDLTPDALTRVEVGPVSRGHRAGGGA</sequence>
<evidence type="ECO:0000256" key="4">
    <source>
        <dbReference type="ARBA" id="ARBA00023002"/>
    </source>
</evidence>
<evidence type="ECO:0000256" key="2">
    <source>
        <dbReference type="ARBA" id="ARBA00022630"/>
    </source>
</evidence>
<gene>
    <name evidence="9" type="ORF">BU204_35425</name>
</gene>
<dbReference type="Proteomes" id="UP000185596">
    <property type="component" value="Unassembled WGS sequence"/>
</dbReference>
<dbReference type="InterPro" id="IPR012133">
    <property type="entry name" value="Alpha-hydoxy_acid_DH_FMN"/>
</dbReference>
<dbReference type="InterPro" id="IPR013785">
    <property type="entry name" value="Aldolase_TIM"/>
</dbReference>
<feature type="binding site" evidence="7">
    <location>
        <position position="260"/>
    </location>
    <ligand>
        <name>glyoxylate</name>
        <dbReference type="ChEBI" id="CHEBI:36655"/>
    </ligand>
</feature>
<evidence type="ECO:0000313" key="10">
    <source>
        <dbReference type="Proteomes" id="UP000185596"/>
    </source>
</evidence>
<keyword evidence="2 7" id="KW-0285">Flavoprotein</keyword>
<protein>
    <submittedName>
        <fullName evidence="9">Alpha-hydroxy-acid oxidizing enzyme</fullName>
    </submittedName>
</protein>
<dbReference type="OrthoDB" id="9770452at2"/>
<feature type="binding site" evidence="7">
    <location>
        <begin position="288"/>
        <end position="292"/>
    </location>
    <ligand>
        <name>FMN</name>
        <dbReference type="ChEBI" id="CHEBI:58210"/>
    </ligand>
</feature>
<comment type="caution">
    <text evidence="9">The sequence shown here is derived from an EMBL/GenBank/DDBJ whole genome shotgun (WGS) entry which is preliminary data.</text>
</comment>
<feature type="binding site" evidence="7">
    <location>
        <begin position="311"/>
        <end position="312"/>
    </location>
    <ligand>
        <name>FMN</name>
        <dbReference type="ChEBI" id="CHEBI:58210"/>
    </ligand>
</feature>
<evidence type="ECO:0000259" key="8">
    <source>
        <dbReference type="PROSITE" id="PS51349"/>
    </source>
</evidence>
<dbReference type="InterPro" id="IPR037396">
    <property type="entry name" value="FMN_HAD"/>
</dbReference>
<reference evidence="9 10" key="1">
    <citation type="submission" date="2016-12" db="EMBL/GenBank/DDBJ databases">
        <title>The draft genome sequence of Actinophytocola sp. 11-183.</title>
        <authorList>
            <person name="Wang W."/>
            <person name="Yuan L."/>
        </authorList>
    </citation>
    <scope>NUCLEOTIDE SEQUENCE [LARGE SCALE GENOMIC DNA]</scope>
    <source>
        <strain evidence="9 10">11-183</strain>
    </source>
</reference>
<keyword evidence="3 7" id="KW-0288">FMN</keyword>
<dbReference type="AlphaFoldDB" id="A0A1Q8BZZ1"/>
<dbReference type="GO" id="GO:0016491">
    <property type="term" value="F:oxidoreductase activity"/>
    <property type="evidence" value="ECO:0007669"/>
    <property type="project" value="UniProtKB-KW"/>
</dbReference>
<evidence type="ECO:0000256" key="6">
    <source>
        <dbReference type="PIRSR" id="PIRSR000138-1"/>
    </source>
</evidence>
<evidence type="ECO:0000256" key="3">
    <source>
        <dbReference type="ARBA" id="ARBA00022643"/>
    </source>
</evidence>